<name>A0A316L1U3_9FLAO</name>
<dbReference type="Proteomes" id="UP000245762">
    <property type="component" value="Unassembled WGS sequence"/>
</dbReference>
<reference evidence="3 4" key="1">
    <citation type="submission" date="2018-05" db="EMBL/GenBank/DDBJ databases">
        <title>Complete genome sequence of Flagellimonas aquimarina ECD12 isolated from seaweed Ecklonia cava.</title>
        <authorList>
            <person name="Choi S."/>
            <person name="Seong C."/>
        </authorList>
    </citation>
    <scope>NUCLEOTIDE SEQUENCE [LARGE SCALE GENOMIC DNA]</scope>
    <source>
        <strain evidence="3 4">ECD12</strain>
    </source>
</reference>
<dbReference type="OrthoDB" id="9763897at2"/>
<keyword evidence="1" id="KW-1133">Transmembrane helix</keyword>
<protein>
    <recommendedName>
        <fullName evidence="2">OmpA-like domain-containing protein</fullName>
    </recommendedName>
</protein>
<evidence type="ECO:0000256" key="1">
    <source>
        <dbReference type="SAM" id="Phobius"/>
    </source>
</evidence>
<dbReference type="EMBL" id="QGEG01000001">
    <property type="protein sequence ID" value="PWL40054.1"/>
    <property type="molecule type" value="Genomic_DNA"/>
</dbReference>
<feature type="domain" description="OmpA-like" evidence="2">
    <location>
        <begin position="90"/>
        <end position="153"/>
    </location>
</feature>
<keyword evidence="1" id="KW-0472">Membrane</keyword>
<proteinExistence type="predicted"/>
<gene>
    <name evidence="3" type="ORF">DKG77_04300</name>
</gene>
<keyword evidence="1" id="KW-0812">Transmembrane</keyword>
<organism evidence="3 4">
    <name type="scientific">Flagellimonas aquimarina</name>
    <dbReference type="NCBI Taxonomy" id="2201895"/>
    <lineage>
        <taxon>Bacteria</taxon>
        <taxon>Pseudomonadati</taxon>
        <taxon>Bacteroidota</taxon>
        <taxon>Flavobacteriia</taxon>
        <taxon>Flavobacteriales</taxon>
        <taxon>Flavobacteriaceae</taxon>
        <taxon>Flagellimonas</taxon>
    </lineage>
</organism>
<dbReference type="AlphaFoldDB" id="A0A316L1U3"/>
<comment type="caution">
    <text evidence="3">The sequence shown here is derived from an EMBL/GenBank/DDBJ whole genome shotgun (WGS) entry which is preliminary data.</text>
</comment>
<sequence length="180" mass="19899">MTRKTAYLLGILAVVIIGTFLYVDLCSECRIASNQEAAITPQSITTLPTYPFLVNDGDYSFEANENFNFNESSPSFLMPISGELKNGIFSLKDYLSSNNQKTIDLTGFYSDKEENHSSFSTLGLARAHSVKNHLVLNGIPSEQINTMGKLKEDMIPNKGVFWGPIAYNISTTVEEPSIVN</sequence>
<dbReference type="Pfam" id="PF00691">
    <property type="entry name" value="OmpA"/>
    <property type="match status" value="1"/>
</dbReference>
<feature type="transmembrane region" description="Helical" evidence="1">
    <location>
        <begin position="7"/>
        <end position="25"/>
    </location>
</feature>
<dbReference type="InterPro" id="IPR036737">
    <property type="entry name" value="OmpA-like_sf"/>
</dbReference>
<keyword evidence="4" id="KW-1185">Reference proteome</keyword>
<evidence type="ECO:0000313" key="3">
    <source>
        <dbReference type="EMBL" id="PWL40054.1"/>
    </source>
</evidence>
<accession>A0A316L1U3</accession>
<dbReference type="InterPro" id="IPR006665">
    <property type="entry name" value="OmpA-like"/>
</dbReference>
<dbReference type="RefSeq" id="WP_109660518.1">
    <property type="nucleotide sequence ID" value="NZ_QGEG01000001.1"/>
</dbReference>
<evidence type="ECO:0000313" key="4">
    <source>
        <dbReference type="Proteomes" id="UP000245762"/>
    </source>
</evidence>
<dbReference type="SUPFAM" id="SSF103088">
    <property type="entry name" value="OmpA-like"/>
    <property type="match status" value="1"/>
</dbReference>
<dbReference type="Gene3D" id="3.30.1330.60">
    <property type="entry name" value="OmpA-like domain"/>
    <property type="match status" value="1"/>
</dbReference>
<evidence type="ECO:0000259" key="2">
    <source>
        <dbReference type="Pfam" id="PF00691"/>
    </source>
</evidence>